<dbReference type="EMBL" id="NESQ01000003">
    <property type="protein sequence ID" value="PUU84184.1"/>
    <property type="molecule type" value="Genomic_DNA"/>
</dbReference>
<feature type="domain" description="Nephrocystin 3-like N-terminal" evidence="2">
    <location>
        <begin position="73"/>
        <end position="250"/>
    </location>
</feature>
<dbReference type="Gene3D" id="3.40.50.300">
    <property type="entry name" value="P-loop containing nucleotide triphosphate hydrolases"/>
    <property type="match status" value="1"/>
</dbReference>
<keyword evidence="4" id="KW-1185">Reference proteome</keyword>
<dbReference type="AlphaFoldDB" id="A0A2T7A8Y1"/>
<dbReference type="InterPro" id="IPR027417">
    <property type="entry name" value="P-loop_NTPase"/>
</dbReference>
<dbReference type="InterPro" id="IPR056884">
    <property type="entry name" value="NPHP3-like_N"/>
</dbReference>
<sequence length="293" mass="33650">MARIEKQIPKAIYTQSFLQGDFTSNVNSNNSTTIHNYHKNLSVCELIERSGWASPPGIDLDYRNDEHNLPRDDTGKWIFEEIKYRGWRESKESKLLWLCGGPGTGKTMLAKRIAAEFFREPHYPPQGVKLLFHFVPPEAPTDRKSITEDWLSQLRLTKVVGGLLYSILQQDGNFFDRCKAELEKQGDGFFTNTSSLWKVLEKAIRSCQADPVYMIIDGVIGLEGKSPGDLIERILGLMKIRTVKIFLSSRDAPNVSNKLHHNAHELTRINLDTTHFVKMDVEAFIRRRVNMWK</sequence>
<dbReference type="STRING" id="42251.A0A2T7A8Y1"/>
<evidence type="ECO:0000313" key="4">
    <source>
        <dbReference type="Proteomes" id="UP000244722"/>
    </source>
</evidence>
<dbReference type="Proteomes" id="UP000244722">
    <property type="component" value="Unassembled WGS sequence"/>
</dbReference>
<gene>
    <name evidence="3" type="ORF">B9Z19DRAFT_447560</name>
</gene>
<protein>
    <recommendedName>
        <fullName evidence="2">Nephrocystin 3-like N-terminal domain-containing protein</fullName>
    </recommendedName>
</protein>
<proteinExistence type="predicted"/>
<accession>A0A2T7A8Y1</accession>
<name>A0A2T7A8Y1_TUBBO</name>
<dbReference type="OrthoDB" id="7464126at2759"/>
<keyword evidence="1" id="KW-0677">Repeat</keyword>
<dbReference type="PANTHER" id="PTHR10039:SF14">
    <property type="entry name" value="NACHT DOMAIN-CONTAINING PROTEIN"/>
    <property type="match status" value="1"/>
</dbReference>
<dbReference type="Pfam" id="PF24883">
    <property type="entry name" value="NPHP3_N"/>
    <property type="match status" value="1"/>
</dbReference>
<dbReference type="PANTHER" id="PTHR10039">
    <property type="entry name" value="AMELOGENIN"/>
    <property type="match status" value="1"/>
</dbReference>
<organism evidence="3 4">
    <name type="scientific">Tuber borchii</name>
    <name type="common">White truffle</name>
    <dbReference type="NCBI Taxonomy" id="42251"/>
    <lineage>
        <taxon>Eukaryota</taxon>
        <taxon>Fungi</taxon>
        <taxon>Dikarya</taxon>
        <taxon>Ascomycota</taxon>
        <taxon>Pezizomycotina</taxon>
        <taxon>Pezizomycetes</taxon>
        <taxon>Pezizales</taxon>
        <taxon>Tuberaceae</taxon>
        <taxon>Tuber</taxon>
    </lineage>
</organism>
<comment type="caution">
    <text evidence="3">The sequence shown here is derived from an EMBL/GenBank/DDBJ whole genome shotgun (WGS) entry which is preliminary data.</text>
</comment>
<evidence type="ECO:0000259" key="2">
    <source>
        <dbReference type="Pfam" id="PF24883"/>
    </source>
</evidence>
<evidence type="ECO:0000313" key="3">
    <source>
        <dbReference type="EMBL" id="PUU84184.1"/>
    </source>
</evidence>
<reference evidence="3 4" key="1">
    <citation type="submission" date="2017-04" db="EMBL/GenBank/DDBJ databases">
        <title>Draft genome sequence of Tuber borchii Vittad., a whitish edible truffle.</title>
        <authorList>
            <consortium name="DOE Joint Genome Institute"/>
            <person name="Murat C."/>
            <person name="Kuo A."/>
            <person name="Barry K.W."/>
            <person name="Clum A."/>
            <person name="Dockter R.B."/>
            <person name="Fauchery L."/>
            <person name="Iotti M."/>
            <person name="Kohler A."/>
            <person name="Labutti K."/>
            <person name="Lindquist E.A."/>
            <person name="Lipzen A."/>
            <person name="Ohm R.A."/>
            <person name="Wang M."/>
            <person name="Grigoriev I.V."/>
            <person name="Zambonelli A."/>
            <person name="Martin F.M."/>
        </authorList>
    </citation>
    <scope>NUCLEOTIDE SEQUENCE [LARGE SCALE GENOMIC DNA]</scope>
    <source>
        <strain evidence="3 4">Tbo3840</strain>
    </source>
</reference>
<dbReference type="SUPFAM" id="SSF52540">
    <property type="entry name" value="P-loop containing nucleoside triphosphate hydrolases"/>
    <property type="match status" value="1"/>
</dbReference>
<evidence type="ECO:0000256" key="1">
    <source>
        <dbReference type="ARBA" id="ARBA00022737"/>
    </source>
</evidence>